<dbReference type="PANTHER" id="PTHR10252">
    <property type="entry name" value="HISTONE-LIKE TRANSCRIPTION FACTOR CCAAT-RELATED"/>
    <property type="match status" value="1"/>
</dbReference>
<feature type="compositionally biased region" description="Low complexity" evidence="3">
    <location>
        <begin position="29"/>
        <end position="38"/>
    </location>
</feature>
<evidence type="ECO:0000313" key="5">
    <source>
        <dbReference type="EMBL" id="KAL3796242.1"/>
    </source>
</evidence>
<feature type="compositionally biased region" description="Polar residues" evidence="3">
    <location>
        <begin position="1"/>
        <end position="12"/>
    </location>
</feature>
<accession>A0ABD3Q785</accession>
<keyword evidence="6" id="KW-1185">Reference proteome</keyword>
<dbReference type="PANTHER" id="PTHR10252:SF54">
    <property type="entry name" value="CHROMATIN ACCESSIBILITY COMPLEX PROTEIN 1"/>
    <property type="match status" value="1"/>
</dbReference>
<dbReference type="Gene3D" id="1.10.20.10">
    <property type="entry name" value="Histone, subunit A"/>
    <property type="match status" value="1"/>
</dbReference>
<dbReference type="AlphaFoldDB" id="A0ABD3Q785"/>
<dbReference type="InterPro" id="IPR003958">
    <property type="entry name" value="CBFA_NFYB_domain"/>
</dbReference>
<dbReference type="InterPro" id="IPR050568">
    <property type="entry name" value="Transcr_DNA_Rep_Reg"/>
</dbReference>
<feature type="domain" description="Transcription factor CBF/NF-Y/archaeal histone" evidence="4">
    <location>
        <begin position="110"/>
        <end position="172"/>
    </location>
</feature>
<dbReference type="SUPFAM" id="SSF47113">
    <property type="entry name" value="Histone-fold"/>
    <property type="match status" value="1"/>
</dbReference>
<dbReference type="InterPro" id="IPR009072">
    <property type="entry name" value="Histone-fold"/>
</dbReference>
<sequence>MNDDQSAASSNPAMAEEYASDASNDDYDAAPVASVVADPSHENDSDDEKEDLDVTIDQDDDSVGTGDNSSMTPMNRKRSSSEASPTPDSGKKRRRYNDGQPRRPAVRDLTLPYRSIKRTMKLDPSVGIVQNDAAYLVTYATELFIKKMAKDSQELALKKGRSIIKYDDLAEARAKTKAFSFLDMLIP</sequence>
<comment type="caution">
    <text evidence="5">The sequence shown here is derived from an EMBL/GenBank/DDBJ whole genome shotgun (WGS) entry which is preliminary data.</text>
</comment>
<organism evidence="5 6">
    <name type="scientific">Cyclotella atomus</name>
    <dbReference type="NCBI Taxonomy" id="382360"/>
    <lineage>
        <taxon>Eukaryota</taxon>
        <taxon>Sar</taxon>
        <taxon>Stramenopiles</taxon>
        <taxon>Ochrophyta</taxon>
        <taxon>Bacillariophyta</taxon>
        <taxon>Coscinodiscophyceae</taxon>
        <taxon>Thalassiosirophycidae</taxon>
        <taxon>Stephanodiscales</taxon>
        <taxon>Stephanodiscaceae</taxon>
        <taxon>Cyclotella</taxon>
    </lineage>
</organism>
<feature type="compositionally biased region" description="Acidic residues" evidence="3">
    <location>
        <begin position="44"/>
        <end position="62"/>
    </location>
</feature>
<gene>
    <name evidence="5" type="ORF">ACHAWO_010522</name>
</gene>
<protein>
    <recommendedName>
        <fullName evidence="4">Transcription factor CBF/NF-Y/archaeal histone domain-containing protein</fullName>
    </recommendedName>
</protein>
<dbReference type="EMBL" id="JALLPJ020000299">
    <property type="protein sequence ID" value="KAL3796242.1"/>
    <property type="molecule type" value="Genomic_DNA"/>
</dbReference>
<dbReference type="CDD" id="cd22929">
    <property type="entry name" value="HFD_POLE4-like"/>
    <property type="match status" value="1"/>
</dbReference>
<evidence type="ECO:0000259" key="4">
    <source>
        <dbReference type="Pfam" id="PF00808"/>
    </source>
</evidence>
<evidence type="ECO:0000256" key="1">
    <source>
        <dbReference type="ARBA" id="ARBA00004123"/>
    </source>
</evidence>
<evidence type="ECO:0000313" key="6">
    <source>
        <dbReference type="Proteomes" id="UP001530400"/>
    </source>
</evidence>
<dbReference type="GO" id="GO:0005634">
    <property type="term" value="C:nucleus"/>
    <property type="evidence" value="ECO:0007669"/>
    <property type="project" value="UniProtKB-SubCell"/>
</dbReference>
<comment type="subcellular location">
    <subcellularLocation>
        <location evidence="1">Nucleus</location>
    </subcellularLocation>
</comment>
<name>A0ABD3Q785_9STRA</name>
<reference evidence="5 6" key="1">
    <citation type="submission" date="2024-10" db="EMBL/GenBank/DDBJ databases">
        <title>Updated reference genomes for cyclostephanoid diatoms.</title>
        <authorList>
            <person name="Roberts W.R."/>
            <person name="Alverson A.J."/>
        </authorList>
    </citation>
    <scope>NUCLEOTIDE SEQUENCE [LARGE SCALE GENOMIC DNA]</scope>
    <source>
        <strain evidence="5 6">AJA010-31</strain>
    </source>
</reference>
<feature type="region of interest" description="Disordered" evidence="3">
    <location>
        <begin position="1"/>
        <end position="105"/>
    </location>
</feature>
<keyword evidence="2" id="KW-0539">Nucleus</keyword>
<dbReference type="Proteomes" id="UP001530400">
    <property type="component" value="Unassembled WGS sequence"/>
</dbReference>
<evidence type="ECO:0000256" key="2">
    <source>
        <dbReference type="ARBA" id="ARBA00023242"/>
    </source>
</evidence>
<evidence type="ECO:0000256" key="3">
    <source>
        <dbReference type="SAM" id="MobiDB-lite"/>
    </source>
</evidence>
<dbReference type="Pfam" id="PF00808">
    <property type="entry name" value="CBFD_NFYB_HMF"/>
    <property type="match status" value="1"/>
</dbReference>
<proteinExistence type="predicted"/>